<name>A0A6A1QYU2_9BURK</name>
<dbReference type="Pfam" id="PF00342">
    <property type="entry name" value="PGI"/>
    <property type="match status" value="1"/>
</dbReference>
<sequence>MIATEANWPLLQTQAQACQSSLQLRDVLQAPARFERMALNAPHMLVDFSKNLIDDAALSGLLGLVERSGLAARRQALLAGEVVNHTEQRPALHAVLRQRYAGNAGGDAAGQDAVCAGLHQMLGLAQRLRASGQIQHVVHIGIGGSGLGPELLLQALQPWCDGPQVRVVSNMDGHDLHQALQGLHPATTLFVVASKSWSTAETQRNLHSAQQWFAQQGGSNWPAHFVAITARTQAAYAAGFTQVLHMPEGIGGRFSVWSAVGLPVALAVGREVFEALLQGGAAMDAHFEQAPLQRNVPVWLGMLDVWYSSLMQVPARCVAPYHHGLRRLPAYLQQLEMESNGKRVREDGSPVNMPTTGMVWGEPGSNGQHAFFQWLHQGSQWVPVEFLAVRQPAHPFEEHHECLLANALAHVQAWASRDARVRVLQLPVNGGTYLAKSLGLQMARGEFVTCHDSDDWSHPLKIERQVRPLLEDTSLVATTSSWLRMRDDGVFYAWLVHPLLRFNPSSPLFRREQVLKRMGAWDMVRTGADSEFHARLKLVFGAAAIKDIQQPLALGAHREGSLMTSGDTGYSAAGFSGTRLAYLEAWAEWYIECLRQGKTPALPCDLRQWVGCRPFVVPGEIAVPERALQAALAVLSK</sequence>
<reference evidence="9" key="1">
    <citation type="submission" date="2019-09" db="EMBL/GenBank/DDBJ databases">
        <title>Draft genome sequences of 48 bacterial type strains from the CCUG.</title>
        <authorList>
            <person name="Tunovic T."/>
            <person name="Pineiro-Iglesias B."/>
            <person name="Unosson C."/>
            <person name="Inganas E."/>
            <person name="Ohlen M."/>
            <person name="Cardew S."/>
            <person name="Jensie-Markopoulos S."/>
            <person name="Salva-Serra F."/>
            <person name="Jaen-Luchoro D."/>
            <person name="Karlsson R."/>
            <person name="Svensson-Stadler L."/>
            <person name="Chun J."/>
            <person name="Moore E."/>
        </authorList>
    </citation>
    <scope>NUCLEOTIDE SEQUENCE</scope>
    <source>
        <strain evidence="9">CCUG 15333</strain>
    </source>
</reference>
<dbReference type="GO" id="GO:0048029">
    <property type="term" value="F:monosaccharide binding"/>
    <property type="evidence" value="ECO:0007669"/>
    <property type="project" value="TreeGrafter"/>
</dbReference>
<dbReference type="CDD" id="cd00761">
    <property type="entry name" value="Glyco_tranf_GTA_type"/>
    <property type="match status" value="1"/>
</dbReference>
<evidence type="ECO:0000313" key="9">
    <source>
        <dbReference type="EMBL" id="KAB0583788.1"/>
    </source>
</evidence>
<dbReference type="InterPro" id="IPR035482">
    <property type="entry name" value="SIS_PGI_2"/>
</dbReference>
<evidence type="ECO:0000256" key="7">
    <source>
        <dbReference type="HAMAP-Rule" id="MF_00473"/>
    </source>
</evidence>
<dbReference type="PANTHER" id="PTHR11469:SF1">
    <property type="entry name" value="GLUCOSE-6-PHOSPHATE ISOMERASE"/>
    <property type="match status" value="1"/>
</dbReference>
<dbReference type="EMBL" id="VZOT01000023">
    <property type="protein sequence ID" value="KAB0583788.1"/>
    <property type="molecule type" value="Genomic_DNA"/>
</dbReference>
<dbReference type="PROSITE" id="PS51463">
    <property type="entry name" value="P_GLUCOSE_ISOMERASE_3"/>
    <property type="match status" value="1"/>
</dbReference>
<dbReference type="EC" id="5.3.1.9" evidence="7"/>
<dbReference type="GO" id="GO:0097367">
    <property type="term" value="F:carbohydrate derivative binding"/>
    <property type="evidence" value="ECO:0007669"/>
    <property type="project" value="InterPro"/>
</dbReference>
<dbReference type="InterPro" id="IPR035476">
    <property type="entry name" value="SIS_PGI_1"/>
</dbReference>
<dbReference type="GO" id="GO:0051156">
    <property type="term" value="P:glucose 6-phosphate metabolic process"/>
    <property type="evidence" value="ECO:0007669"/>
    <property type="project" value="TreeGrafter"/>
</dbReference>
<feature type="active site" evidence="7">
    <location>
        <position position="369"/>
    </location>
</feature>
<dbReference type="UniPathway" id="UPA00109">
    <property type="reaction ID" value="UER00181"/>
</dbReference>
<dbReference type="HAMAP" id="MF_00473">
    <property type="entry name" value="G6P_isomerase"/>
    <property type="match status" value="1"/>
</dbReference>
<dbReference type="InterPro" id="IPR046348">
    <property type="entry name" value="SIS_dom_sf"/>
</dbReference>
<keyword evidence="3 7" id="KW-0312">Gluconeogenesis</keyword>
<dbReference type="CDD" id="cd05016">
    <property type="entry name" value="SIS_PGI_2"/>
    <property type="match status" value="1"/>
</dbReference>
<keyword evidence="9" id="KW-0808">Transferase</keyword>
<comment type="pathway">
    <text evidence="7">Carbohydrate biosynthesis; gluconeogenesis.</text>
</comment>
<dbReference type="GO" id="GO:0016740">
    <property type="term" value="F:transferase activity"/>
    <property type="evidence" value="ECO:0007669"/>
    <property type="project" value="UniProtKB-KW"/>
</dbReference>
<dbReference type="UniPathway" id="UPA00138"/>
<keyword evidence="4 7" id="KW-0324">Glycolysis</keyword>
<dbReference type="GO" id="GO:0005829">
    <property type="term" value="C:cytosol"/>
    <property type="evidence" value="ECO:0007669"/>
    <property type="project" value="TreeGrafter"/>
</dbReference>
<dbReference type="InterPro" id="IPR018189">
    <property type="entry name" value="Phosphoglucose_isomerase_CS"/>
</dbReference>
<evidence type="ECO:0000256" key="6">
    <source>
        <dbReference type="ARBA" id="ARBA00029321"/>
    </source>
</evidence>
<keyword evidence="5 7" id="KW-0413">Isomerase</keyword>
<dbReference type="RefSeq" id="WP_151046094.1">
    <property type="nucleotide sequence ID" value="NZ_VZOT01000023.1"/>
</dbReference>
<dbReference type="CDD" id="cd05015">
    <property type="entry name" value="SIS_PGI_1"/>
    <property type="match status" value="1"/>
</dbReference>
<evidence type="ECO:0000256" key="3">
    <source>
        <dbReference type="ARBA" id="ARBA00022432"/>
    </source>
</evidence>
<dbReference type="InterPro" id="IPR001672">
    <property type="entry name" value="G6P_Isomerase"/>
</dbReference>
<comment type="catalytic activity">
    <reaction evidence="6 7 8">
        <text>alpha-D-glucose 6-phosphate = beta-D-fructose 6-phosphate</text>
        <dbReference type="Rhea" id="RHEA:11816"/>
        <dbReference type="ChEBI" id="CHEBI:57634"/>
        <dbReference type="ChEBI" id="CHEBI:58225"/>
        <dbReference type="EC" id="5.3.1.9"/>
    </reaction>
</comment>
<evidence type="ECO:0000256" key="1">
    <source>
        <dbReference type="ARBA" id="ARBA00004926"/>
    </source>
</evidence>
<comment type="caution">
    <text evidence="7">Lacks conserved residue(s) required for the propagation of feature annotation.</text>
</comment>
<dbReference type="InterPro" id="IPR029044">
    <property type="entry name" value="Nucleotide-diphossugar_trans"/>
</dbReference>
<comment type="subcellular location">
    <subcellularLocation>
        <location evidence="7">Cytoplasm</location>
    </subcellularLocation>
</comment>
<dbReference type="PROSITE" id="PS00765">
    <property type="entry name" value="P_GLUCOSE_ISOMERASE_1"/>
    <property type="match status" value="1"/>
</dbReference>
<gene>
    <name evidence="7" type="primary">pgi</name>
    <name evidence="9" type="ORF">F7P80_16210</name>
</gene>
<dbReference type="GO" id="GO:0006094">
    <property type="term" value="P:gluconeogenesis"/>
    <property type="evidence" value="ECO:0007669"/>
    <property type="project" value="UniProtKB-UniRule"/>
</dbReference>
<proteinExistence type="inferred from homology"/>
<evidence type="ECO:0000256" key="5">
    <source>
        <dbReference type="ARBA" id="ARBA00023235"/>
    </source>
</evidence>
<dbReference type="GO" id="GO:0006096">
    <property type="term" value="P:glycolytic process"/>
    <property type="evidence" value="ECO:0007669"/>
    <property type="project" value="UniProtKB-UniRule"/>
</dbReference>
<dbReference type="SUPFAM" id="SSF53448">
    <property type="entry name" value="Nucleotide-diphospho-sugar transferases"/>
    <property type="match status" value="1"/>
</dbReference>
<dbReference type="GO" id="GO:0004347">
    <property type="term" value="F:glucose-6-phosphate isomerase activity"/>
    <property type="evidence" value="ECO:0007669"/>
    <property type="project" value="UniProtKB-UniRule"/>
</dbReference>
<evidence type="ECO:0000256" key="2">
    <source>
        <dbReference type="ARBA" id="ARBA00006604"/>
    </source>
</evidence>
<protein>
    <recommendedName>
        <fullName evidence="7">Glucose-6-phosphate isomerase</fullName>
        <shortName evidence="7">GPI</shortName>
        <ecNumber evidence="7">5.3.1.9</ecNumber>
    </recommendedName>
    <alternativeName>
        <fullName evidence="7">Phosphoglucose isomerase</fullName>
        <shortName evidence="7">PGI</shortName>
    </alternativeName>
    <alternativeName>
        <fullName evidence="7">Phosphohexose isomerase</fullName>
        <shortName evidence="7">PHI</shortName>
    </alternativeName>
</protein>
<evidence type="ECO:0000256" key="8">
    <source>
        <dbReference type="RuleBase" id="RU000612"/>
    </source>
</evidence>
<dbReference type="PANTHER" id="PTHR11469">
    <property type="entry name" value="GLUCOSE-6-PHOSPHATE ISOMERASE"/>
    <property type="match status" value="1"/>
</dbReference>
<dbReference type="PRINTS" id="PR00662">
    <property type="entry name" value="G6PISOMERASE"/>
</dbReference>
<comment type="similarity">
    <text evidence="2 7 8">Belongs to the GPI family.</text>
</comment>
<comment type="pathway">
    <text evidence="1 7 8">Carbohydrate degradation; glycolysis; D-glyceraldehyde 3-phosphate and glycerone phosphate from D-glucose: step 2/4.</text>
</comment>
<accession>A0A6A1QYU2</accession>
<comment type="caution">
    <text evidence="9">The sequence shown here is derived from an EMBL/GenBank/DDBJ whole genome shotgun (WGS) entry which is preliminary data.</text>
</comment>
<keyword evidence="7" id="KW-0963">Cytoplasm</keyword>
<feature type="active site" description="Proton donor" evidence="7">
    <location>
        <position position="338"/>
    </location>
</feature>
<organism evidence="9">
    <name type="scientific">Comamonas kerstersii</name>
    <dbReference type="NCBI Taxonomy" id="225992"/>
    <lineage>
        <taxon>Bacteria</taxon>
        <taxon>Pseudomonadati</taxon>
        <taxon>Pseudomonadota</taxon>
        <taxon>Betaproteobacteria</taxon>
        <taxon>Burkholderiales</taxon>
        <taxon>Comamonadaceae</taxon>
        <taxon>Comamonas</taxon>
    </lineage>
</organism>
<dbReference type="SUPFAM" id="SSF53697">
    <property type="entry name" value="SIS domain"/>
    <property type="match status" value="1"/>
</dbReference>
<evidence type="ECO:0000256" key="4">
    <source>
        <dbReference type="ARBA" id="ARBA00023152"/>
    </source>
</evidence>
<dbReference type="Gene3D" id="3.40.50.10490">
    <property type="entry name" value="Glucose-6-phosphate isomerase like protein, domain 1"/>
    <property type="match status" value="2"/>
</dbReference>
<dbReference type="AlphaFoldDB" id="A0A6A1QYU2"/>
<comment type="function">
    <text evidence="7">Catalyzes the reversible isomerization of glucose-6-phosphate to fructose-6-phosphate.</text>
</comment>